<name>G0LYB4_LIMFE</name>
<dbReference type="EMBL" id="FR874197">
    <property type="protein sequence ID" value="CCC15211.1"/>
    <property type="molecule type" value="Genomic_DNA"/>
</dbReference>
<organism evidence="1">
    <name type="scientific">Limosilactobacillus fermentum</name>
    <name type="common">Lactobacillus fermentum</name>
    <dbReference type="NCBI Taxonomy" id="1613"/>
    <lineage>
        <taxon>Bacteria</taxon>
        <taxon>Bacillati</taxon>
        <taxon>Bacillota</taxon>
        <taxon>Bacilli</taxon>
        <taxon>Lactobacillales</taxon>
        <taxon>Lactobacillaceae</taxon>
        <taxon>Limosilactobacillus</taxon>
    </lineage>
</organism>
<accession>G0LYB4</accession>
<protein>
    <submittedName>
        <fullName evidence="1">ATPase</fullName>
    </submittedName>
</protein>
<dbReference type="AlphaFoldDB" id="G0LYB4"/>
<reference evidence="1" key="1">
    <citation type="journal article" date="2011" name="Appl. Environ. Microbiol.">
        <title>Genetic screening of functional properties of lactic Acid bacteria in a fermented pearl millet slurry and in the metagenome of fermented starchy foods.</title>
        <authorList>
            <person name="Turpin W."/>
            <person name="Humblot C."/>
            <person name="Guyot J.P."/>
        </authorList>
    </citation>
    <scope>NUCLEOTIDE SEQUENCE</scope>
    <source>
        <strain evidence="1">3.9.2</strain>
    </source>
</reference>
<proteinExistence type="predicted"/>
<gene>
    <name evidence="1" type="primary">clpL</name>
</gene>
<feature type="non-terminal residue" evidence="1">
    <location>
        <position position="36"/>
    </location>
</feature>
<evidence type="ECO:0000313" key="1">
    <source>
        <dbReference type="EMBL" id="CCC15211.1"/>
    </source>
</evidence>
<sequence length="36" mass="3968">VLIQFLIPFRILSVSSALGSLTTTSLNRRAKAAFFK</sequence>
<feature type="non-terminal residue" evidence="1">
    <location>
        <position position="1"/>
    </location>
</feature>